<evidence type="ECO:0000313" key="4">
    <source>
        <dbReference type="Proteomes" id="UP000799424"/>
    </source>
</evidence>
<dbReference type="EMBL" id="MU006218">
    <property type="protein sequence ID" value="KAF2831608.1"/>
    <property type="molecule type" value="Genomic_DNA"/>
</dbReference>
<evidence type="ECO:0000256" key="2">
    <source>
        <dbReference type="ARBA" id="ARBA00023002"/>
    </source>
</evidence>
<keyword evidence="4" id="KW-1185">Reference proteome</keyword>
<accession>A0A6A7AFW2</accession>
<dbReference type="SUPFAM" id="SSF51735">
    <property type="entry name" value="NAD(P)-binding Rossmann-fold domains"/>
    <property type="match status" value="1"/>
</dbReference>
<dbReference type="InterPro" id="IPR036291">
    <property type="entry name" value="NAD(P)-bd_dom_sf"/>
</dbReference>
<dbReference type="Gene3D" id="3.40.50.720">
    <property type="entry name" value="NAD(P)-binding Rossmann-like Domain"/>
    <property type="match status" value="1"/>
</dbReference>
<dbReference type="PANTHER" id="PTHR43115:SF4">
    <property type="entry name" value="DEHYDROGENASE_REDUCTASE SDR FAMILY MEMBER 11"/>
    <property type="match status" value="1"/>
</dbReference>
<reference evidence="3" key="1">
    <citation type="journal article" date="2020" name="Stud. Mycol.">
        <title>101 Dothideomycetes genomes: a test case for predicting lifestyles and emergence of pathogens.</title>
        <authorList>
            <person name="Haridas S."/>
            <person name="Albert R."/>
            <person name="Binder M."/>
            <person name="Bloem J."/>
            <person name="Labutti K."/>
            <person name="Salamov A."/>
            <person name="Andreopoulos B."/>
            <person name="Baker S."/>
            <person name="Barry K."/>
            <person name="Bills G."/>
            <person name="Bluhm B."/>
            <person name="Cannon C."/>
            <person name="Castanera R."/>
            <person name="Culley D."/>
            <person name="Daum C."/>
            <person name="Ezra D."/>
            <person name="Gonzalez J."/>
            <person name="Henrissat B."/>
            <person name="Kuo A."/>
            <person name="Liang C."/>
            <person name="Lipzen A."/>
            <person name="Lutzoni F."/>
            <person name="Magnuson J."/>
            <person name="Mondo S."/>
            <person name="Nolan M."/>
            <person name="Ohm R."/>
            <person name="Pangilinan J."/>
            <person name="Park H.-J."/>
            <person name="Ramirez L."/>
            <person name="Alfaro M."/>
            <person name="Sun H."/>
            <person name="Tritt A."/>
            <person name="Yoshinaga Y."/>
            <person name="Zwiers L.-H."/>
            <person name="Turgeon B."/>
            <person name="Goodwin S."/>
            <person name="Spatafora J."/>
            <person name="Crous P."/>
            <person name="Grigoriev I."/>
        </authorList>
    </citation>
    <scope>NUCLEOTIDE SEQUENCE</scope>
    <source>
        <strain evidence="3">CBS 113818</strain>
    </source>
</reference>
<sequence>MSAQQYDPDMFTKMMCLTSTYRLSPYPAIQSAQSSTAGKHILITGASQGLGAQMAKSWVAGGAAGVAICARTASKLDSVAAELKAINPDVDVLAHACDTTKPEDVEKFFLAAKEKFGKLDVVVANVGIATMTSPEDSKIGVLDPEVWWDQVTSNIRSTHLTAHYFVKTFGPDPTGTFIAMTSGAAAIIPPGLSGYGMTKQACIRITEFLDVEYPKLRCFSMDPGIVKGLATMDAYKPFAVVEPELVGQFSVWLASGRAEGCRGGYLHVAWDVEELEAKADEIKEKGLIKSKFLSGVLGQEGGALAKKD</sequence>
<proteinExistence type="inferred from homology"/>
<dbReference type="PRINTS" id="PR00081">
    <property type="entry name" value="GDHRDH"/>
</dbReference>
<dbReference type="OrthoDB" id="1933717at2759"/>
<dbReference type="InterPro" id="IPR002347">
    <property type="entry name" value="SDR_fam"/>
</dbReference>
<dbReference type="AlphaFoldDB" id="A0A6A7AFW2"/>
<keyword evidence="2" id="KW-0560">Oxidoreductase</keyword>
<protein>
    <submittedName>
        <fullName evidence="3">NAD(P)-binding protein</fullName>
    </submittedName>
</protein>
<dbReference type="CDD" id="cd05233">
    <property type="entry name" value="SDR_c"/>
    <property type="match status" value="1"/>
</dbReference>
<name>A0A6A7AFW2_9PLEO</name>
<dbReference type="GO" id="GO:0016491">
    <property type="term" value="F:oxidoreductase activity"/>
    <property type="evidence" value="ECO:0007669"/>
    <property type="project" value="UniProtKB-KW"/>
</dbReference>
<comment type="similarity">
    <text evidence="1">Belongs to the short-chain dehydrogenases/reductases (SDR) family.</text>
</comment>
<dbReference type="Pfam" id="PF00106">
    <property type="entry name" value="adh_short"/>
    <property type="match status" value="1"/>
</dbReference>
<evidence type="ECO:0000256" key="1">
    <source>
        <dbReference type="ARBA" id="ARBA00006484"/>
    </source>
</evidence>
<dbReference type="Proteomes" id="UP000799424">
    <property type="component" value="Unassembled WGS sequence"/>
</dbReference>
<evidence type="ECO:0000313" key="3">
    <source>
        <dbReference type="EMBL" id="KAF2831608.1"/>
    </source>
</evidence>
<organism evidence="3 4">
    <name type="scientific">Ophiobolus disseminans</name>
    <dbReference type="NCBI Taxonomy" id="1469910"/>
    <lineage>
        <taxon>Eukaryota</taxon>
        <taxon>Fungi</taxon>
        <taxon>Dikarya</taxon>
        <taxon>Ascomycota</taxon>
        <taxon>Pezizomycotina</taxon>
        <taxon>Dothideomycetes</taxon>
        <taxon>Pleosporomycetidae</taxon>
        <taxon>Pleosporales</taxon>
        <taxon>Pleosporineae</taxon>
        <taxon>Phaeosphaeriaceae</taxon>
        <taxon>Ophiobolus</taxon>
    </lineage>
</organism>
<dbReference type="PANTHER" id="PTHR43115">
    <property type="entry name" value="DEHYDROGENASE/REDUCTASE SDR FAMILY MEMBER 11"/>
    <property type="match status" value="1"/>
</dbReference>
<gene>
    <name evidence="3" type="ORF">CC86DRAFT_141402</name>
</gene>